<keyword evidence="7" id="KW-0378">Hydrolase</keyword>
<dbReference type="Gene3D" id="3.60.15.10">
    <property type="entry name" value="Ribonuclease Z/Hydroxyacylglutathione hydrolase-like"/>
    <property type="match status" value="1"/>
</dbReference>
<evidence type="ECO:0000256" key="6">
    <source>
        <dbReference type="ARBA" id="ARBA00022759"/>
    </source>
</evidence>
<keyword evidence="8" id="KW-0862">Zinc</keyword>
<dbReference type="GO" id="GO:0042781">
    <property type="term" value="F:3'-tRNA processing endoribonuclease activity"/>
    <property type="evidence" value="ECO:0007669"/>
    <property type="project" value="TreeGrafter"/>
</dbReference>
<sequence>MALSATARRLSKLIITAEGVSTFHCTAAQSWWNCRHPKRRLASSSSSFPTDHTGTTNGSGTTAFATGTAEDEWADIDATVAPYVKSCLPSEDEPKDNRKRWDTQFHIHLLGTGAGTSTHRMPACTVVRLGAGDGLVFDAGEGSRIQVKKSIVKMKTLSRFFITHLHADHVLGLPSLLLTVAQAGPPDEDSVIQVYGPPGLYNFVVANLALTHSSLGRTTVEVFELVGGQCRVHWQRRAMTGSFPAFRHDNVVRKTLRCDEDGLWKVKVFQEITRETDNRAMDYQITAGEVYHVPHVPTFGYVIEEQQPLPRIDVERAESLGVESGVKFKLLKNGFAVMDESGKREVKPEEITVKSPFKARKVAILGDTCGIPPPMARLCQNVDVLLHEATMLNEEKRSLGLKRGHSTAAMAGEFADAVNADLLVLNHLNHSGGMTQQAAREAEGSIKGGTRVVSALDFMELAIPREGFKFGGNPL</sequence>
<evidence type="ECO:0000256" key="4">
    <source>
        <dbReference type="ARBA" id="ARBA00022722"/>
    </source>
</evidence>
<feature type="region of interest" description="Disordered" evidence="9">
    <location>
        <begin position="42"/>
        <end position="62"/>
    </location>
</feature>
<dbReference type="EMBL" id="CAICTM010001328">
    <property type="protein sequence ID" value="CAB9522687.1"/>
    <property type="molecule type" value="Genomic_DNA"/>
</dbReference>
<dbReference type="Pfam" id="PF23023">
    <property type="entry name" value="Anti-Pycsar_Apyc1"/>
    <property type="match status" value="1"/>
</dbReference>
<keyword evidence="11" id="KW-1185">Reference proteome</keyword>
<keyword evidence="5" id="KW-0479">Metal-binding</keyword>
<evidence type="ECO:0000313" key="10">
    <source>
        <dbReference type="EMBL" id="CAB9522687.1"/>
    </source>
</evidence>
<accession>A0A9N8HRK1</accession>
<comment type="subunit">
    <text evidence="2">Homodimer.</text>
</comment>
<dbReference type="OrthoDB" id="527344at2759"/>
<dbReference type="InterPro" id="IPR013471">
    <property type="entry name" value="RNase_Z/BN"/>
</dbReference>
<evidence type="ECO:0000256" key="7">
    <source>
        <dbReference type="ARBA" id="ARBA00022801"/>
    </source>
</evidence>
<evidence type="ECO:0000256" key="8">
    <source>
        <dbReference type="ARBA" id="ARBA00022833"/>
    </source>
</evidence>
<gene>
    <name evidence="10" type="ORF">SEMRO_1330_G263430.1</name>
</gene>
<evidence type="ECO:0000256" key="5">
    <source>
        <dbReference type="ARBA" id="ARBA00022723"/>
    </source>
</evidence>
<comment type="caution">
    <text evidence="10">The sequence shown here is derived from an EMBL/GenBank/DDBJ whole genome shotgun (WGS) entry which is preliminary data.</text>
</comment>
<evidence type="ECO:0000256" key="3">
    <source>
        <dbReference type="ARBA" id="ARBA00022694"/>
    </source>
</evidence>
<comment type="cofactor">
    <cofactor evidence="1">
        <name>Zn(2+)</name>
        <dbReference type="ChEBI" id="CHEBI:29105"/>
    </cofactor>
</comment>
<dbReference type="InterPro" id="IPR036866">
    <property type="entry name" value="RibonucZ/Hydroxyglut_hydro"/>
</dbReference>
<dbReference type="PANTHER" id="PTHR46018:SF2">
    <property type="entry name" value="ZINC PHOSPHODIESTERASE ELAC PROTEIN 1"/>
    <property type="match status" value="1"/>
</dbReference>
<dbReference type="PANTHER" id="PTHR46018">
    <property type="entry name" value="ZINC PHOSPHODIESTERASE ELAC PROTEIN 1"/>
    <property type="match status" value="1"/>
</dbReference>
<evidence type="ECO:0000256" key="2">
    <source>
        <dbReference type="ARBA" id="ARBA00011738"/>
    </source>
</evidence>
<dbReference type="AlphaFoldDB" id="A0A9N8HRK1"/>
<name>A0A9N8HRK1_9STRA</name>
<evidence type="ECO:0000256" key="9">
    <source>
        <dbReference type="SAM" id="MobiDB-lite"/>
    </source>
</evidence>
<reference evidence="10" key="1">
    <citation type="submission" date="2020-06" db="EMBL/GenBank/DDBJ databases">
        <authorList>
            <consortium name="Plant Systems Biology data submission"/>
        </authorList>
    </citation>
    <scope>NUCLEOTIDE SEQUENCE</scope>
    <source>
        <strain evidence="10">D6</strain>
    </source>
</reference>
<feature type="compositionally biased region" description="Low complexity" evidence="9">
    <location>
        <begin position="50"/>
        <end position="62"/>
    </location>
</feature>
<evidence type="ECO:0000256" key="1">
    <source>
        <dbReference type="ARBA" id="ARBA00001947"/>
    </source>
</evidence>
<protein>
    <submittedName>
        <fullName evidence="10">Ribonuclease Z</fullName>
    </submittedName>
</protein>
<keyword evidence="6" id="KW-0255">Endonuclease</keyword>
<proteinExistence type="inferred from homology"/>
<dbReference type="Proteomes" id="UP001153069">
    <property type="component" value="Unassembled WGS sequence"/>
</dbReference>
<organism evidence="10 11">
    <name type="scientific">Seminavis robusta</name>
    <dbReference type="NCBI Taxonomy" id="568900"/>
    <lineage>
        <taxon>Eukaryota</taxon>
        <taxon>Sar</taxon>
        <taxon>Stramenopiles</taxon>
        <taxon>Ochrophyta</taxon>
        <taxon>Bacillariophyta</taxon>
        <taxon>Bacillariophyceae</taxon>
        <taxon>Bacillariophycidae</taxon>
        <taxon>Naviculales</taxon>
        <taxon>Naviculaceae</taxon>
        <taxon>Seminavis</taxon>
    </lineage>
</organism>
<keyword evidence="4" id="KW-0540">Nuclease</keyword>
<dbReference type="HAMAP" id="MF_01818">
    <property type="entry name" value="RNase_Z_BN"/>
    <property type="match status" value="1"/>
</dbReference>
<dbReference type="GO" id="GO:0005634">
    <property type="term" value="C:nucleus"/>
    <property type="evidence" value="ECO:0007669"/>
    <property type="project" value="TreeGrafter"/>
</dbReference>
<dbReference type="SUPFAM" id="SSF56281">
    <property type="entry name" value="Metallo-hydrolase/oxidoreductase"/>
    <property type="match status" value="1"/>
</dbReference>
<evidence type="ECO:0000313" key="11">
    <source>
        <dbReference type="Proteomes" id="UP001153069"/>
    </source>
</evidence>
<dbReference type="GO" id="GO:0046872">
    <property type="term" value="F:metal ion binding"/>
    <property type="evidence" value="ECO:0007669"/>
    <property type="project" value="UniProtKB-KW"/>
</dbReference>
<keyword evidence="3" id="KW-0819">tRNA processing</keyword>